<sequence length="390" mass="42000">MRGGGRAAIPGVDVAIAVAMVAIAWLVGRQYSPQSWGTDPVAYGLTALIFLPFAVRRRAPVLVLAVSNSALVVFLAFDHNQVALNFWGPVLLLYTVASLRPPRITALCTVTVVPVLLWAALVSNLAWYIAVAEAVVIPLTAWMMGNVGRELDLRNRQLAVLTEQLRIEQELRTERAVTEERVRIARELHDVVAHHMSVIAVQTGLAGYVFDDDPPTARAAVNTIAATSREALGEMRRLLMLLRTDDDPGDTALSLAHLPELASRMHATGLPVTLDMNPADIEQLPSGLQLCAYRVVQEALTNVIKHAGLAATNVQVRREADRLTVRITNERGTPSGDGSGTGHGLKNMRERAALYSGILSAGQQADGGFVVELTLPIGLDDQDADQASAI</sequence>
<gene>
    <name evidence="13" type="ORF">GC106_87240</name>
</gene>
<feature type="transmembrane region" description="Helical" evidence="9">
    <location>
        <begin position="60"/>
        <end position="77"/>
    </location>
</feature>
<evidence type="ECO:0000256" key="6">
    <source>
        <dbReference type="ARBA" id="ARBA00022777"/>
    </source>
</evidence>
<evidence type="ECO:0000256" key="2">
    <source>
        <dbReference type="ARBA" id="ARBA00012438"/>
    </source>
</evidence>
<dbReference type="Gene3D" id="3.30.565.10">
    <property type="entry name" value="Histidine kinase-like ATPase, C-terminal domain"/>
    <property type="match status" value="1"/>
</dbReference>
<evidence type="ECO:0000256" key="3">
    <source>
        <dbReference type="ARBA" id="ARBA00022553"/>
    </source>
</evidence>
<dbReference type="RefSeq" id="WP_173142639.1">
    <property type="nucleotide sequence ID" value="NZ_CBCSGW010000127.1"/>
</dbReference>
<dbReference type="Pfam" id="PF07730">
    <property type="entry name" value="HisKA_3"/>
    <property type="match status" value="1"/>
</dbReference>
<feature type="transmembrane region" description="Helical" evidence="9">
    <location>
        <begin position="104"/>
        <end position="121"/>
    </location>
</feature>
<proteinExistence type="predicted"/>
<dbReference type="Pfam" id="PF02518">
    <property type="entry name" value="HATPase_c"/>
    <property type="match status" value="1"/>
</dbReference>
<dbReference type="InterPro" id="IPR055558">
    <property type="entry name" value="DUF7134"/>
</dbReference>
<organism evidence="13 14">
    <name type="scientific">Kibdelosporangium persicum</name>
    <dbReference type="NCBI Taxonomy" id="2698649"/>
    <lineage>
        <taxon>Bacteria</taxon>
        <taxon>Bacillati</taxon>
        <taxon>Actinomycetota</taxon>
        <taxon>Actinomycetes</taxon>
        <taxon>Pseudonocardiales</taxon>
        <taxon>Pseudonocardiaceae</taxon>
        <taxon>Kibdelosporangium</taxon>
    </lineage>
</organism>
<comment type="caution">
    <text evidence="13">The sequence shown here is derived from an EMBL/GenBank/DDBJ whole genome shotgun (WGS) entry which is preliminary data.</text>
</comment>
<protein>
    <recommendedName>
        <fullName evidence="2">histidine kinase</fullName>
        <ecNumber evidence="2">2.7.13.3</ecNumber>
    </recommendedName>
</protein>
<dbReference type="InterPro" id="IPR050482">
    <property type="entry name" value="Sensor_HK_TwoCompSys"/>
</dbReference>
<reference evidence="13 14" key="1">
    <citation type="submission" date="2020-01" db="EMBL/GenBank/DDBJ databases">
        <title>Kibdelosporangium persica a novel Actinomycetes from a hot desert in Iran.</title>
        <authorList>
            <person name="Safaei N."/>
            <person name="Zaburannyi N."/>
            <person name="Mueller R."/>
            <person name="Wink J."/>
        </authorList>
    </citation>
    <scope>NUCLEOTIDE SEQUENCE [LARGE SCALE GENOMIC DNA]</scope>
    <source>
        <strain evidence="13 14">4NS15</strain>
    </source>
</reference>
<evidence type="ECO:0000259" key="10">
    <source>
        <dbReference type="Pfam" id="PF02518"/>
    </source>
</evidence>
<dbReference type="PANTHER" id="PTHR24421">
    <property type="entry name" value="NITRATE/NITRITE SENSOR PROTEIN NARX-RELATED"/>
    <property type="match status" value="1"/>
</dbReference>
<keyword evidence="9" id="KW-1133">Transmembrane helix</keyword>
<name>A0ABX2FJY8_9PSEU</name>
<accession>A0ABX2FJY8</accession>
<feature type="transmembrane region" description="Helical" evidence="9">
    <location>
        <begin position="7"/>
        <end position="28"/>
    </location>
</feature>
<evidence type="ECO:0000313" key="13">
    <source>
        <dbReference type="EMBL" id="NRN71444.1"/>
    </source>
</evidence>
<dbReference type="InterPro" id="IPR036890">
    <property type="entry name" value="HATPase_C_sf"/>
</dbReference>
<keyword evidence="5" id="KW-0547">Nucleotide-binding</keyword>
<keyword evidence="6 13" id="KW-0418">Kinase</keyword>
<keyword evidence="3" id="KW-0597">Phosphoprotein</keyword>
<feature type="transmembrane region" description="Helical" evidence="9">
    <location>
        <begin position="40"/>
        <end position="55"/>
    </location>
</feature>
<keyword evidence="8" id="KW-0902">Two-component regulatory system</keyword>
<feature type="domain" description="Histidine kinase/HSP90-like ATPase" evidence="10">
    <location>
        <begin position="292"/>
        <end position="377"/>
    </location>
</feature>
<evidence type="ECO:0000256" key="4">
    <source>
        <dbReference type="ARBA" id="ARBA00022679"/>
    </source>
</evidence>
<evidence type="ECO:0000256" key="1">
    <source>
        <dbReference type="ARBA" id="ARBA00000085"/>
    </source>
</evidence>
<evidence type="ECO:0000259" key="12">
    <source>
        <dbReference type="Pfam" id="PF23539"/>
    </source>
</evidence>
<dbReference type="PANTHER" id="PTHR24421:SF10">
    <property type="entry name" value="NITRATE_NITRITE SENSOR PROTEIN NARQ"/>
    <property type="match status" value="1"/>
</dbReference>
<evidence type="ECO:0000256" key="8">
    <source>
        <dbReference type="ARBA" id="ARBA00023012"/>
    </source>
</evidence>
<dbReference type="Gene3D" id="1.20.5.1930">
    <property type="match status" value="1"/>
</dbReference>
<evidence type="ECO:0000256" key="9">
    <source>
        <dbReference type="SAM" id="Phobius"/>
    </source>
</evidence>
<keyword evidence="14" id="KW-1185">Reference proteome</keyword>
<dbReference type="InterPro" id="IPR011712">
    <property type="entry name" value="Sig_transdc_His_kin_sub3_dim/P"/>
</dbReference>
<dbReference type="EC" id="2.7.13.3" evidence="2"/>
<evidence type="ECO:0000259" key="11">
    <source>
        <dbReference type="Pfam" id="PF07730"/>
    </source>
</evidence>
<dbReference type="SUPFAM" id="SSF55874">
    <property type="entry name" value="ATPase domain of HSP90 chaperone/DNA topoisomerase II/histidine kinase"/>
    <property type="match status" value="1"/>
</dbReference>
<evidence type="ECO:0000256" key="7">
    <source>
        <dbReference type="ARBA" id="ARBA00022840"/>
    </source>
</evidence>
<dbReference type="Pfam" id="PF23539">
    <property type="entry name" value="DUF7134"/>
    <property type="match status" value="1"/>
</dbReference>
<keyword evidence="7" id="KW-0067">ATP-binding</keyword>
<feature type="transmembrane region" description="Helical" evidence="9">
    <location>
        <begin position="127"/>
        <end position="147"/>
    </location>
</feature>
<feature type="transmembrane region" description="Helical" evidence="9">
    <location>
        <begin position="83"/>
        <end position="99"/>
    </location>
</feature>
<evidence type="ECO:0000313" key="14">
    <source>
        <dbReference type="Proteomes" id="UP000763557"/>
    </source>
</evidence>
<dbReference type="CDD" id="cd16917">
    <property type="entry name" value="HATPase_UhpB-NarQ-NarX-like"/>
    <property type="match status" value="1"/>
</dbReference>
<dbReference type="Proteomes" id="UP000763557">
    <property type="component" value="Unassembled WGS sequence"/>
</dbReference>
<comment type="catalytic activity">
    <reaction evidence="1">
        <text>ATP + protein L-histidine = ADP + protein N-phospho-L-histidine.</text>
        <dbReference type="EC" id="2.7.13.3"/>
    </reaction>
</comment>
<keyword evidence="9" id="KW-0472">Membrane</keyword>
<dbReference type="EMBL" id="JAAATY010000069">
    <property type="protein sequence ID" value="NRN71444.1"/>
    <property type="molecule type" value="Genomic_DNA"/>
</dbReference>
<dbReference type="InterPro" id="IPR003594">
    <property type="entry name" value="HATPase_dom"/>
</dbReference>
<feature type="domain" description="DUF7134" evidence="12">
    <location>
        <begin position="10"/>
        <end position="149"/>
    </location>
</feature>
<dbReference type="GO" id="GO:0016301">
    <property type="term" value="F:kinase activity"/>
    <property type="evidence" value="ECO:0007669"/>
    <property type="project" value="UniProtKB-KW"/>
</dbReference>
<keyword evidence="4" id="KW-0808">Transferase</keyword>
<feature type="domain" description="Signal transduction histidine kinase subgroup 3 dimerisation and phosphoacceptor" evidence="11">
    <location>
        <begin position="180"/>
        <end position="246"/>
    </location>
</feature>
<keyword evidence="9" id="KW-0812">Transmembrane</keyword>
<evidence type="ECO:0000256" key="5">
    <source>
        <dbReference type="ARBA" id="ARBA00022741"/>
    </source>
</evidence>